<gene>
    <name evidence="2" type="ORF">Scep_012402</name>
</gene>
<evidence type="ECO:0000313" key="2">
    <source>
        <dbReference type="EMBL" id="KAK9132874.1"/>
    </source>
</evidence>
<evidence type="ECO:0000313" key="3">
    <source>
        <dbReference type="Proteomes" id="UP001419268"/>
    </source>
</evidence>
<reference evidence="2 3" key="1">
    <citation type="submission" date="2024-01" db="EMBL/GenBank/DDBJ databases">
        <title>Genome assemblies of Stephania.</title>
        <authorList>
            <person name="Yang L."/>
        </authorList>
    </citation>
    <scope>NUCLEOTIDE SEQUENCE [LARGE SCALE GENOMIC DNA]</scope>
    <source>
        <strain evidence="2">JXDWG</strain>
        <tissue evidence="2">Leaf</tissue>
    </source>
</reference>
<sequence>MYVLEALVREIPINVPHIMIAYMTSTSSSGCHLPYAHIITSYIESAHVDLSLESRPLFAYDTVDMATLKAMKYHYIRIERRWIHKEDIPDGEHYKGYESPYEIDHPVDFDEGYYLDYNFLYLYVDDGDDEVQPDHHTYQPLQPAHHHRHPQQ</sequence>
<protein>
    <submittedName>
        <fullName evidence="2">Uncharacterized protein</fullName>
    </submittedName>
</protein>
<evidence type="ECO:0000256" key="1">
    <source>
        <dbReference type="SAM" id="MobiDB-lite"/>
    </source>
</evidence>
<accession>A0AAP0JF32</accession>
<comment type="caution">
    <text evidence="2">The sequence shown here is derived from an EMBL/GenBank/DDBJ whole genome shotgun (WGS) entry which is preliminary data.</text>
</comment>
<keyword evidence="3" id="KW-1185">Reference proteome</keyword>
<organism evidence="2 3">
    <name type="scientific">Stephania cephalantha</name>
    <dbReference type="NCBI Taxonomy" id="152367"/>
    <lineage>
        <taxon>Eukaryota</taxon>
        <taxon>Viridiplantae</taxon>
        <taxon>Streptophyta</taxon>
        <taxon>Embryophyta</taxon>
        <taxon>Tracheophyta</taxon>
        <taxon>Spermatophyta</taxon>
        <taxon>Magnoliopsida</taxon>
        <taxon>Ranunculales</taxon>
        <taxon>Menispermaceae</taxon>
        <taxon>Menispermoideae</taxon>
        <taxon>Cissampelideae</taxon>
        <taxon>Stephania</taxon>
    </lineage>
</organism>
<proteinExistence type="predicted"/>
<dbReference type="AlphaFoldDB" id="A0AAP0JF32"/>
<name>A0AAP0JF32_9MAGN</name>
<dbReference type="Proteomes" id="UP001419268">
    <property type="component" value="Unassembled WGS sequence"/>
</dbReference>
<dbReference type="EMBL" id="JBBNAG010000005">
    <property type="protein sequence ID" value="KAK9132874.1"/>
    <property type="molecule type" value="Genomic_DNA"/>
</dbReference>
<feature type="region of interest" description="Disordered" evidence="1">
    <location>
        <begin position="132"/>
        <end position="152"/>
    </location>
</feature>